<dbReference type="Proteomes" id="UP000001096">
    <property type="component" value="Unassembled WGS sequence"/>
</dbReference>
<dbReference type="PATRIC" id="fig|883078.3.peg.646"/>
<dbReference type="Pfam" id="PF13591">
    <property type="entry name" value="MerR_2"/>
    <property type="match status" value="1"/>
</dbReference>
<name>K8PFW3_9BRAD</name>
<dbReference type="AlphaFoldDB" id="K8PFW3"/>
<sequence>METQEFITRSHLDAATLNVWIDEEWLIPLAGGIAPQFSEADLARARLIRDLKLDLGVNDEGIAIILHLLDQLHGLRSLLRDIHATETGLSKDWGYR</sequence>
<dbReference type="RefSeq" id="WP_006019332.1">
    <property type="nucleotide sequence ID" value="NZ_KB375282.1"/>
</dbReference>
<accession>K8PFW3</accession>
<evidence type="ECO:0000313" key="2">
    <source>
        <dbReference type="Proteomes" id="UP000001096"/>
    </source>
</evidence>
<evidence type="ECO:0008006" key="3">
    <source>
        <dbReference type="Google" id="ProtNLM"/>
    </source>
</evidence>
<comment type="caution">
    <text evidence="1">The sequence shown here is derived from an EMBL/GenBank/DDBJ whole genome shotgun (WGS) entry which is preliminary data.</text>
</comment>
<dbReference type="eggNOG" id="COG0789">
    <property type="taxonomic scope" value="Bacteria"/>
</dbReference>
<gene>
    <name evidence="1" type="ORF">HMPREF9695_00624</name>
</gene>
<evidence type="ECO:0000313" key="1">
    <source>
        <dbReference type="EMBL" id="EKS41532.1"/>
    </source>
</evidence>
<keyword evidence="2" id="KW-1185">Reference proteome</keyword>
<dbReference type="Gene3D" id="1.10.1660.10">
    <property type="match status" value="1"/>
</dbReference>
<organism evidence="1 2">
    <name type="scientific">Afipia broomeae ATCC 49717</name>
    <dbReference type="NCBI Taxonomy" id="883078"/>
    <lineage>
        <taxon>Bacteria</taxon>
        <taxon>Pseudomonadati</taxon>
        <taxon>Pseudomonadota</taxon>
        <taxon>Alphaproteobacteria</taxon>
        <taxon>Hyphomicrobiales</taxon>
        <taxon>Nitrobacteraceae</taxon>
        <taxon>Afipia</taxon>
    </lineage>
</organism>
<proteinExistence type="predicted"/>
<protein>
    <recommendedName>
        <fullName evidence="3">Chaperone modulatory protein CbpM</fullName>
    </recommendedName>
</protein>
<reference evidence="1 2" key="1">
    <citation type="submission" date="2012-04" db="EMBL/GenBank/DDBJ databases">
        <title>The Genome Sequence of Afipia broomeae ATCC 49717.</title>
        <authorList>
            <consortium name="The Broad Institute Genome Sequencing Platform"/>
            <person name="Earl A."/>
            <person name="Ward D."/>
            <person name="Feldgarden M."/>
            <person name="Gevers D."/>
            <person name="Huys G."/>
            <person name="Walker B."/>
            <person name="Young S.K."/>
            <person name="Zeng Q."/>
            <person name="Gargeya S."/>
            <person name="Fitzgerald M."/>
            <person name="Haas B."/>
            <person name="Abouelleil A."/>
            <person name="Alvarado L."/>
            <person name="Arachchi H.M."/>
            <person name="Berlin A."/>
            <person name="Chapman S.B."/>
            <person name="Goldberg J."/>
            <person name="Griggs A."/>
            <person name="Gujja S."/>
            <person name="Hansen M."/>
            <person name="Howarth C."/>
            <person name="Imamovic A."/>
            <person name="Larimer J."/>
            <person name="McCowen C."/>
            <person name="Montmayeur A."/>
            <person name="Murphy C."/>
            <person name="Neiman D."/>
            <person name="Pearson M."/>
            <person name="Priest M."/>
            <person name="Roberts A."/>
            <person name="Saif S."/>
            <person name="Shea T."/>
            <person name="Sisk P."/>
            <person name="Sykes S."/>
            <person name="Wortman J."/>
            <person name="Nusbaum C."/>
            <person name="Birren B."/>
        </authorList>
    </citation>
    <scope>NUCLEOTIDE SEQUENCE [LARGE SCALE GENOMIC DNA]</scope>
    <source>
        <strain evidence="1 2">ATCC 49717</strain>
    </source>
</reference>
<dbReference type="HOGENOM" id="CLU_148676_1_0_5"/>
<dbReference type="EMBL" id="AGWX01000001">
    <property type="protein sequence ID" value="EKS41532.1"/>
    <property type="molecule type" value="Genomic_DNA"/>
</dbReference>